<organism evidence="7 8">
    <name type="scientific">Paracoccus rhizosphaerae</name>
    <dbReference type="NCBI Taxonomy" id="1133347"/>
    <lineage>
        <taxon>Bacteria</taxon>
        <taxon>Pseudomonadati</taxon>
        <taxon>Pseudomonadota</taxon>
        <taxon>Alphaproteobacteria</taxon>
        <taxon>Rhodobacterales</taxon>
        <taxon>Paracoccaceae</taxon>
        <taxon>Paracoccus</taxon>
    </lineage>
</organism>
<evidence type="ECO:0000256" key="1">
    <source>
        <dbReference type="ARBA" id="ARBA00004141"/>
    </source>
</evidence>
<gene>
    <name evidence="7" type="ORF">ACFFIZ_09860</name>
</gene>
<proteinExistence type="predicted"/>
<feature type="transmembrane region" description="Helical" evidence="5">
    <location>
        <begin position="79"/>
        <end position="102"/>
    </location>
</feature>
<protein>
    <submittedName>
        <fullName evidence="7">NnrU family protein</fullName>
    </submittedName>
</protein>
<dbReference type="Proteomes" id="UP001589795">
    <property type="component" value="Unassembled WGS sequence"/>
</dbReference>
<reference evidence="7 8" key="1">
    <citation type="submission" date="2024-09" db="EMBL/GenBank/DDBJ databases">
        <authorList>
            <person name="Sun Q."/>
            <person name="Mori K."/>
        </authorList>
    </citation>
    <scope>NUCLEOTIDE SEQUENCE [LARGE SCALE GENOMIC DNA]</scope>
    <source>
        <strain evidence="7 8">CCM 7904</strain>
    </source>
</reference>
<feature type="transmembrane region" description="Helical" evidence="5">
    <location>
        <begin position="38"/>
        <end position="59"/>
    </location>
</feature>
<comment type="subcellular location">
    <subcellularLocation>
        <location evidence="1">Membrane</location>
        <topology evidence="1">Multi-pass membrane protein</topology>
    </subcellularLocation>
</comment>
<feature type="transmembrane region" description="Helical" evidence="5">
    <location>
        <begin position="141"/>
        <end position="161"/>
    </location>
</feature>
<sequence>MTGWTEYTLALLLFVASHFLPRLGRLRERLIAAAGRRIYFGAYGLLSVVLLIWVIMAAGRAPYVEIWPPLPWTRWVPNLAMPLAAVLAAWGAGLPQAVTLGGRGGAAFDPHNPGVAAVSRHPLFLALALWAGSHLVANGNLAHVILFGSFLLMAVAAIPAFDAKAQRALGGGAKAYFGHTAILSFAPLTQRAWLRRNGRAAFLRGAAGVLMWLGFLHLHTRLIGVSPFPLG</sequence>
<comment type="caution">
    <text evidence="7">The sequence shown here is derived from an EMBL/GenBank/DDBJ whole genome shotgun (WGS) entry which is preliminary data.</text>
</comment>
<dbReference type="RefSeq" id="WP_265507998.1">
    <property type="nucleotide sequence ID" value="NZ_JAOTBE010000051.1"/>
</dbReference>
<feature type="transmembrane region" description="Helical" evidence="5">
    <location>
        <begin position="201"/>
        <end position="220"/>
    </location>
</feature>
<evidence type="ECO:0000259" key="6">
    <source>
        <dbReference type="Pfam" id="PF07298"/>
    </source>
</evidence>
<feature type="transmembrane region" description="Helical" evidence="5">
    <location>
        <begin position="6"/>
        <end position="26"/>
    </location>
</feature>
<dbReference type="InterPro" id="IPR009915">
    <property type="entry name" value="NnrU_dom"/>
</dbReference>
<evidence type="ECO:0000256" key="2">
    <source>
        <dbReference type="ARBA" id="ARBA00022692"/>
    </source>
</evidence>
<evidence type="ECO:0000256" key="5">
    <source>
        <dbReference type="SAM" id="Phobius"/>
    </source>
</evidence>
<keyword evidence="3 5" id="KW-1133">Transmembrane helix</keyword>
<evidence type="ECO:0000256" key="4">
    <source>
        <dbReference type="ARBA" id="ARBA00023136"/>
    </source>
</evidence>
<evidence type="ECO:0000313" key="8">
    <source>
        <dbReference type="Proteomes" id="UP001589795"/>
    </source>
</evidence>
<evidence type="ECO:0000313" key="7">
    <source>
        <dbReference type="EMBL" id="MFC0200613.1"/>
    </source>
</evidence>
<feature type="domain" description="NnrU" evidence="6">
    <location>
        <begin position="8"/>
        <end position="227"/>
    </location>
</feature>
<keyword evidence="8" id="KW-1185">Reference proteome</keyword>
<keyword evidence="4 5" id="KW-0472">Membrane</keyword>
<name>A0ABV6CIN4_9RHOB</name>
<dbReference type="Pfam" id="PF07298">
    <property type="entry name" value="NnrU"/>
    <property type="match status" value="1"/>
</dbReference>
<dbReference type="EMBL" id="JBHLWQ010000087">
    <property type="protein sequence ID" value="MFC0200613.1"/>
    <property type="molecule type" value="Genomic_DNA"/>
</dbReference>
<evidence type="ECO:0000256" key="3">
    <source>
        <dbReference type="ARBA" id="ARBA00022989"/>
    </source>
</evidence>
<keyword evidence="2 5" id="KW-0812">Transmembrane</keyword>
<accession>A0ABV6CIN4</accession>